<evidence type="ECO:0000313" key="3">
    <source>
        <dbReference type="Proteomes" id="UP001163046"/>
    </source>
</evidence>
<protein>
    <submittedName>
        <fullName evidence="2">F-box/LRR-repeat protein 17</fullName>
    </submittedName>
</protein>
<keyword evidence="3" id="KW-1185">Reference proteome</keyword>
<dbReference type="Pfam" id="PF12937">
    <property type="entry name" value="F-box-like"/>
    <property type="match status" value="1"/>
</dbReference>
<dbReference type="EMBL" id="MU825396">
    <property type="protein sequence ID" value="KAJ7394917.1"/>
    <property type="molecule type" value="Genomic_DNA"/>
</dbReference>
<dbReference type="SUPFAM" id="SSF81383">
    <property type="entry name" value="F-box domain"/>
    <property type="match status" value="1"/>
</dbReference>
<evidence type="ECO:0000259" key="1">
    <source>
        <dbReference type="PROSITE" id="PS50181"/>
    </source>
</evidence>
<dbReference type="Proteomes" id="UP001163046">
    <property type="component" value="Unassembled WGS sequence"/>
</dbReference>
<dbReference type="OrthoDB" id="10257471at2759"/>
<comment type="caution">
    <text evidence="2">The sequence shown here is derived from an EMBL/GenBank/DDBJ whole genome shotgun (WGS) entry which is preliminary data.</text>
</comment>
<dbReference type="Gene3D" id="3.80.10.10">
    <property type="entry name" value="Ribonuclease Inhibitor"/>
    <property type="match status" value="1"/>
</dbReference>
<dbReference type="PROSITE" id="PS50181">
    <property type="entry name" value="FBOX"/>
    <property type="match status" value="1"/>
</dbReference>
<name>A0A9X0DBY4_9CNID</name>
<proteinExistence type="predicted"/>
<dbReference type="InterPro" id="IPR032675">
    <property type="entry name" value="LRR_dom_sf"/>
</dbReference>
<reference evidence="2" key="1">
    <citation type="submission" date="2023-01" db="EMBL/GenBank/DDBJ databases">
        <title>Genome assembly of the deep-sea coral Lophelia pertusa.</title>
        <authorList>
            <person name="Herrera S."/>
            <person name="Cordes E."/>
        </authorList>
    </citation>
    <scope>NUCLEOTIDE SEQUENCE</scope>
    <source>
        <strain evidence="2">USNM1676648</strain>
        <tissue evidence="2">Polyp</tissue>
    </source>
</reference>
<dbReference type="InterPro" id="IPR001810">
    <property type="entry name" value="F-box_dom"/>
</dbReference>
<accession>A0A9X0DBY4</accession>
<organism evidence="2 3">
    <name type="scientific">Desmophyllum pertusum</name>
    <dbReference type="NCBI Taxonomy" id="174260"/>
    <lineage>
        <taxon>Eukaryota</taxon>
        <taxon>Metazoa</taxon>
        <taxon>Cnidaria</taxon>
        <taxon>Anthozoa</taxon>
        <taxon>Hexacorallia</taxon>
        <taxon>Scleractinia</taxon>
        <taxon>Caryophylliina</taxon>
        <taxon>Caryophylliidae</taxon>
        <taxon>Desmophyllum</taxon>
    </lineage>
</organism>
<dbReference type="AlphaFoldDB" id="A0A9X0DBY4"/>
<sequence length="163" mass="19425">MINTLADLVLAQIFGFLSEAERIRTVTLVCRKWYDVIHSSIVWKKVDFDFQRRITSDILRKFIYPGTREILLSKCHYLEWKDLCHILSRRRKLEVLVLAWISYKKQTVPADLTEVMRSLTLLRNSGSRWLGKHFLPKQRGSFRNMNPNEGLNAWRLRCEEMIK</sequence>
<evidence type="ECO:0000313" key="2">
    <source>
        <dbReference type="EMBL" id="KAJ7394917.1"/>
    </source>
</evidence>
<gene>
    <name evidence="2" type="primary">FBXL17_1</name>
    <name evidence="2" type="ORF">OS493_000754</name>
</gene>
<feature type="domain" description="F-box" evidence="1">
    <location>
        <begin position="1"/>
        <end position="46"/>
    </location>
</feature>
<dbReference type="InterPro" id="IPR036047">
    <property type="entry name" value="F-box-like_dom_sf"/>
</dbReference>